<feature type="transmembrane region" description="Helical" evidence="1">
    <location>
        <begin position="188"/>
        <end position="209"/>
    </location>
</feature>
<feature type="transmembrane region" description="Helical" evidence="1">
    <location>
        <begin position="396"/>
        <end position="414"/>
    </location>
</feature>
<dbReference type="Proteomes" id="UP000245790">
    <property type="component" value="Unassembled WGS sequence"/>
</dbReference>
<dbReference type="EMBL" id="QGGU01000008">
    <property type="protein sequence ID" value="PWK49318.1"/>
    <property type="molecule type" value="Genomic_DNA"/>
</dbReference>
<dbReference type="Pfam" id="PF16933">
    <property type="entry name" value="PelG"/>
    <property type="match status" value="1"/>
</dbReference>
<sequence>MAGIGFEIRKILKKDSFLSLLQAYGFAGLISSGPWVLSIVAVMLIGIFSFSLMTNTTLIVQFLVSVTYLMAASLIVTGFLQLMFTRFVADRLFENKSNIILPNLLGALTITTLVVSTLSIILSFLFINQSIEYILLMFCNFVVLSNLWIVLIFLSSMKAYIKILVFFFIGYGIAVAAALLMTDFGIEGLLSGILLGHAFLLCSFLFIIIREYPGIKLVSFDFLKNKNIFISLAFTGLFFNAGVWIDKIVFWFHPDTSDAIIGPLRASVIYDFPIFLAYLSIIPGMAVFLVRMETDFAEQYDLFYNSVREGDTLQNIQYRKSQMIYTARQGIYEIFKVQGITVVLLLLWGKDILNAFGISSLYAPLLYIDIVGVGMQVLFLSILNVLFYLDDRKTSLILCLMFFLLNGTLSLISIDLGASFFGYGFALSTSLVSILGIYLLSRLLENLEYRTFMLHRT</sequence>
<feature type="transmembrane region" description="Helical" evidence="1">
    <location>
        <begin position="420"/>
        <end position="440"/>
    </location>
</feature>
<reference evidence="2 3" key="1">
    <citation type="submission" date="2018-05" db="EMBL/GenBank/DDBJ databases">
        <title>Genomic Encyclopedia of Type Strains, Phase IV (KMG-IV): sequencing the most valuable type-strain genomes for metagenomic binning, comparative biology and taxonomic classification.</title>
        <authorList>
            <person name="Goeker M."/>
        </authorList>
    </citation>
    <scope>NUCLEOTIDE SEQUENCE [LARGE SCALE GENOMIC DNA]</scope>
    <source>
        <strain evidence="2 3">DSM 25350</strain>
    </source>
</reference>
<feature type="transmembrane region" description="Helical" evidence="1">
    <location>
        <begin position="104"/>
        <end position="127"/>
    </location>
</feature>
<gene>
    <name evidence="2" type="ORF">C8D97_108228</name>
</gene>
<feature type="transmembrane region" description="Helical" evidence="1">
    <location>
        <begin position="330"/>
        <end position="349"/>
    </location>
</feature>
<protein>
    <submittedName>
        <fullName evidence="2">Putative membrane protein</fullName>
    </submittedName>
</protein>
<feature type="transmembrane region" description="Helical" evidence="1">
    <location>
        <begin position="161"/>
        <end position="182"/>
    </location>
</feature>
<dbReference type="OrthoDB" id="37830at2"/>
<keyword evidence="3" id="KW-1185">Reference proteome</keyword>
<dbReference type="InterPro" id="IPR031617">
    <property type="entry name" value="PelG"/>
</dbReference>
<comment type="caution">
    <text evidence="2">The sequence shown here is derived from an EMBL/GenBank/DDBJ whole genome shotgun (WGS) entry which is preliminary data.</text>
</comment>
<feature type="transmembrane region" description="Helical" evidence="1">
    <location>
        <begin position="272"/>
        <end position="290"/>
    </location>
</feature>
<keyword evidence="1" id="KW-0812">Transmembrane</keyword>
<keyword evidence="1" id="KW-0472">Membrane</keyword>
<dbReference type="AlphaFoldDB" id="A0A316FK88"/>
<dbReference type="RefSeq" id="WP_109764108.1">
    <property type="nucleotide sequence ID" value="NZ_QGGU01000008.1"/>
</dbReference>
<feature type="transmembrane region" description="Helical" evidence="1">
    <location>
        <begin position="361"/>
        <end position="389"/>
    </location>
</feature>
<evidence type="ECO:0000313" key="3">
    <source>
        <dbReference type="Proteomes" id="UP000245790"/>
    </source>
</evidence>
<feature type="transmembrane region" description="Helical" evidence="1">
    <location>
        <begin position="58"/>
        <end position="84"/>
    </location>
</feature>
<keyword evidence="1" id="KW-1133">Transmembrane helix</keyword>
<feature type="transmembrane region" description="Helical" evidence="1">
    <location>
        <begin position="21"/>
        <end position="52"/>
    </location>
</feature>
<evidence type="ECO:0000313" key="2">
    <source>
        <dbReference type="EMBL" id="PWK49318.1"/>
    </source>
</evidence>
<accession>A0A316FK88</accession>
<feature type="transmembrane region" description="Helical" evidence="1">
    <location>
        <begin position="229"/>
        <end position="252"/>
    </location>
</feature>
<evidence type="ECO:0000256" key="1">
    <source>
        <dbReference type="SAM" id="Phobius"/>
    </source>
</evidence>
<organism evidence="2 3">
    <name type="scientific">Pleionea mediterranea</name>
    <dbReference type="NCBI Taxonomy" id="523701"/>
    <lineage>
        <taxon>Bacteria</taxon>
        <taxon>Pseudomonadati</taxon>
        <taxon>Pseudomonadota</taxon>
        <taxon>Gammaproteobacteria</taxon>
        <taxon>Oceanospirillales</taxon>
        <taxon>Pleioneaceae</taxon>
        <taxon>Pleionea</taxon>
    </lineage>
</organism>
<proteinExistence type="predicted"/>
<feature type="transmembrane region" description="Helical" evidence="1">
    <location>
        <begin position="133"/>
        <end position="154"/>
    </location>
</feature>
<name>A0A316FK88_9GAMM</name>